<dbReference type="GO" id="GO:0008932">
    <property type="term" value="F:lytic endotransglycosylase activity"/>
    <property type="evidence" value="ECO:0007669"/>
    <property type="project" value="UniProtKB-UniRule"/>
</dbReference>
<comment type="caution">
    <text evidence="9">The sequence shown here is derived from an EMBL/GenBank/DDBJ whole genome shotgun (WGS) entry which is preliminary data.</text>
</comment>
<dbReference type="GO" id="GO:0005886">
    <property type="term" value="C:plasma membrane"/>
    <property type="evidence" value="ECO:0007669"/>
    <property type="project" value="UniProtKB-UniRule"/>
</dbReference>
<reference evidence="9" key="2">
    <citation type="journal article" date="2021" name="PeerJ">
        <title>Extensive microbial diversity within the chicken gut microbiome revealed by metagenomics and culture.</title>
        <authorList>
            <person name="Gilroy R."/>
            <person name="Ravi A."/>
            <person name="Getino M."/>
            <person name="Pursley I."/>
            <person name="Horton D.L."/>
            <person name="Alikhan N.F."/>
            <person name="Baker D."/>
            <person name="Gharbi K."/>
            <person name="Hall N."/>
            <person name="Watson M."/>
            <person name="Adriaenssens E.M."/>
            <person name="Foster-Nyarko E."/>
            <person name="Jarju S."/>
            <person name="Secka A."/>
            <person name="Antonio M."/>
            <person name="Oren A."/>
            <person name="Chaudhuri R.R."/>
            <person name="La Ragione R."/>
            <person name="Hildebrand F."/>
            <person name="Pallen M.J."/>
        </authorList>
    </citation>
    <scope>NUCLEOTIDE SEQUENCE</scope>
    <source>
        <strain evidence="9">B3-2255</strain>
    </source>
</reference>
<evidence type="ECO:0000256" key="4">
    <source>
        <dbReference type="ARBA" id="ARBA00023136"/>
    </source>
</evidence>
<dbReference type="GO" id="GO:0071555">
    <property type="term" value="P:cell wall organization"/>
    <property type="evidence" value="ECO:0007669"/>
    <property type="project" value="UniProtKB-KW"/>
</dbReference>
<accession>A0A9D9J137</accession>
<dbReference type="Pfam" id="PF02618">
    <property type="entry name" value="YceG"/>
    <property type="match status" value="1"/>
</dbReference>
<evidence type="ECO:0000256" key="6">
    <source>
        <dbReference type="ARBA" id="ARBA00023316"/>
    </source>
</evidence>
<evidence type="ECO:0000256" key="7">
    <source>
        <dbReference type="HAMAP-Rule" id="MF_02065"/>
    </source>
</evidence>
<comment type="function">
    <text evidence="7">Functions as a peptidoglycan terminase that cleaves nascent peptidoglycan strands endolytically to terminate their elongation.</text>
</comment>
<dbReference type="PANTHER" id="PTHR30518:SF2">
    <property type="entry name" value="ENDOLYTIC MUREIN TRANSGLYCOSYLASE"/>
    <property type="match status" value="1"/>
</dbReference>
<dbReference type="HAMAP" id="MF_02065">
    <property type="entry name" value="MltG"/>
    <property type="match status" value="1"/>
</dbReference>
<keyword evidence="8" id="KW-0732">Signal</keyword>
<keyword evidence="1 7" id="KW-1003">Cell membrane</keyword>
<dbReference type="Proteomes" id="UP000823772">
    <property type="component" value="Unassembled WGS sequence"/>
</dbReference>
<feature type="site" description="Important for catalytic activity" evidence="7">
    <location>
        <position position="221"/>
    </location>
</feature>
<proteinExistence type="inferred from homology"/>
<name>A0A9D9J137_9BACT</name>
<keyword evidence="2 7" id="KW-0812">Transmembrane</keyword>
<sequence>MSRIKKISVAVLSVAAAVFSVAAFMAVRYYVDNKVSNFTEAYVLYVDEGMDGQAVLDSIVRNAGVIRPGSLARMAVKEGLDTSMKEGRYEIKPGMSSVYVIRMIVNNWQTEARLTISGYIRDKGRLAAVLARPLQIDSADIVPLLYDDVLLSEFGFDSETVLGMILPDTYHIFWTASPEEVIRRLGTEYGRFWDERRRSEAAAIGLTPLEVSTLASIIMEESNVADEYPVIAGVYLNRLHKGMKLQADPTARFASGDFTLTRVLKSHTRIDSPYNTYMYHGLPPAPINVASKAAIEGVLHAQKHDYLYFCARPEFDGRHNFAATYSEHLRNAAAYRKAYKEWLSSRSEAV</sequence>
<dbReference type="EC" id="4.2.2.29" evidence="7"/>
<keyword evidence="6 7" id="KW-0961">Cell wall biogenesis/degradation</keyword>
<keyword evidence="4 7" id="KW-0472">Membrane</keyword>
<evidence type="ECO:0000313" key="10">
    <source>
        <dbReference type="Proteomes" id="UP000823772"/>
    </source>
</evidence>
<evidence type="ECO:0000256" key="8">
    <source>
        <dbReference type="SAM" id="SignalP"/>
    </source>
</evidence>
<keyword evidence="5 7" id="KW-0456">Lyase</keyword>
<evidence type="ECO:0000256" key="2">
    <source>
        <dbReference type="ARBA" id="ARBA00022692"/>
    </source>
</evidence>
<feature type="signal peptide" evidence="8">
    <location>
        <begin position="1"/>
        <end position="22"/>
    </location>
</feature>
<dbReference type="AlphaFoldDB" id="A0A9D9J137"/>
<dbReference type="PANTHER" id="PTHR30518">
    <property type="entry name" value="ENDOLYTIC MUREIN TRANSGLYCOSYLASE"/>
    <property type="match status" value="1"/>
</dbReference>
<evidence type="ECO:0000256" key="3">
    <source>
        <dbReference type="ARBA" id="ARBA00022989"/>
    </source>
</evidence>
<dbReference type="Gene3D" id="3.30.160.60">
    <property type="entry name" value="Classic Zinc Finger"/>
    <property type="match status" value="1"/>
</dbReference>
<reference evidence="9" key="1">
    <citation type="submission" date="2020-10" db="EMBL/GenBank/DDBJ databases">
        <authorList>
            <person name="Gilroy R."/>
        </authorList>
    </citation>
    <scope>NUCLEOTIDE SEQUENCE</scope>
    <source>
        <strain evidence="9">B3-2255</strain>
    </source>
</reference>
<keyword evidence="3 7" id="KW-1133">Transmembrane helix</keyword>
<comment type="similarity">
    <text evidence="7">Belongs to the transglycosylase MltG family.</text>
</comment>
<organism evidence="9 10">
    <name type="scientific">Candidatus Merdivivens faecigallinarum</name>
    <dbReference type="NCBI Taxonomy" id="2840871"/>
    <lineage>
        <taxon>Bacteria</taxon>
        <taxon>Pseudomonadati</taxon>
        <taxon>Bacteroidota</taxon>
        <taxon>Bacteroidia</taxon>
        <taxon>Bacteroidales</taxon>
        <taxon>Muribaculaceae</taxon>
        <taxon>Muribaculaceae incertae sedis</taxon>
        <taxon>Candidatus Merdivivens</taxon>
    </lineage>
</organism>
<evidence type="ECO:0000313" key="9">
    <source>
        <dbReference type="EMBL" id="MBO8481824.1"/>
    </source>
</evidence>
<gene>
    <name evidence="7 9" type="primary">mltG</name>
    <name evidence="9" type="ORF">IAC87_04685</name>
</gene>
<dbReference type="GO" id="GO:0009252">
    <property type="term" value="P:peptidoglycan biosynthetic process"/>
    <property type="evidence" value="ECO:0007669"/>
    <property type="project" value="UniProtKB-UniRule"/>
</dbReference>
<dbReference type="InterPro" id="IPR003770">
    <property type="entry name" value="MLTG-like"/>
</dbReference>
<dbReference type="EMBL" id="JADILY010000099">
    <property type="protein sequence ID" value="MBO8481824.1"/>
    <property type="molecule type" value="Genomic_DNA"/>
</dbReference>
<comment type="catalytic activity">
    <reaction evidence="7">
        <text>a peptidoglycan chain = a peptidoglycan chain with N-acetyl-1,6-anhydromuramyl-[peptide] at the reducing end + a peptidoglycan chain with N-acetylglucosamine at the non-reducing end.</text>
        <dbReference type="EC" id="4.2.2.29"/>
    </reaction>
</comment>
<evidence type="ECO:0000256" key="5">
    <source>
        <dbReference type="ARBA" id="ARBA00023239"/>
    </source>
</evidence>
<dbReference type="CDD" id="cd08010">
    <property type="entry name" value="MltG_like"/>
    <property type="match status" value="1"/>
</dbReference>
<protein>
    <recommendedName>
        <fullName evidence="7">Endolytic murein transglycosylase</fullName>
        <ecNumber evidence="7">4.2.2.29</ecNumber>
    </recommendedName>
    <alternativeName>
        <fullName evidence="7">Peptidoglycan lytic transglycosylase</fullName>
    </alternativeName>
    <alternativeName>
        <fullName evidence="7">Peptidoglycan polymerization terminase</fullName>
    </alternativeName>
</protein>
<dbReference type="NCBIfam" id="TIGR00247">
    <property type="entry name" value="endolytic transglycosylase MltG"/>
    <property type="match status" value="1"/>
</dbReference>
<feature type="chain" id="PRO_5039733357" description="Endolytic murein transglycosylase" evidence="8">
    <location>
        <begin position="23"/>
        <end position="350"/>
    </location>
</feature>
<evidence type="ECO:0000256" key="1">
    <source>
        <dbReference type="ARBA" id="ARBA00022475"/>
    </source>
</evidence>